<evidence type="ECO:0000313" key="1">
    <source>
        <dbReference type="EMBL" id="PQA59084.1"/>
    </source>
</evidence>
<gene>
    <name evidence="1" type="ORF">C5O19_05360</name>
</gene>
<keyword evidence="2" id="KW-1185">Reference proteome</keyword>
<sequence length="199" mass="22605">MKCIFCVVFTFIATAVYGQMPKEGAGKAINPSIPVLPDTVFRVIHLDQSVKLKNQNLAVFVNDQFAGNIPVAGIPPQQIESLTVEHKKIQMKGIDYEHQLYIKTKSTYKPNLISLSDLKSKYTDLRNKPAVFSIDGEVCTSDYSEYFIDESNLLRIIIDRISDKKEKTNIVLIKILSKNPENIKKVKQIRIRGQEAYSR</sequence>
<accession>A0A2S7IMY0</accession>
<organism evidence="1 2">
    <name type="scientific">Siphonobacter curvatus</name>
    <dbReference type="NCBI Taxonomy" id="2094562"/>
    <lineage>
        <taxon>Bacteria</taxon>
        <taxon>Pseudomonadati</taxon>
        <taxon>Bacteroidota</taxon>
        <taxon>Cytophagia</taxon>
        <taxon>Cytophagales</taxon>
        <taxon>Cytophagaceae</taxon>
        <taxon>Siphonobacter</taxon>
    </lineage>
</organism>
<name>A0A2S7IMY0_9BACT</name>
<reference evidence="2" key="1">
    <citation type="submission" date="2018-02" db="EMBL/GenBank/DDBJ databases">
        <title>Genome sequencing of Solimonas sp. HR-BB.</title>
        <authorList>
            <person name="Lee Y."/>
            <person name="Jeon C.O."/>
        </authorList>
    </citation>
    <scope>NUCLEOTIDE SEQUENCE [LARGE SCALE GENOMIC DNA]</scope>
    <source>
        <strain evidence="2">HR-U</strain>
    </source>
</reference>
<dbReference type="OrthoDB" id="705436at2"/>
<dbReference type="Proteomes" id="UP000239590">
    <property type="component" value="Unassembled WGS sequence"/>
</dbReference>
<protein>
    <submittedName>
        <fullName evidence="1">Uncharacterized protein</fullName>
    </submittedName>
</protein>
<dbReference type="EMBL" id="PTRA01000001">
    <property type="protein sequence ID" value="PQA59084.1"/>
    <property type="molecule type" value="Genomic_DNA"/>
</dbReference>
<evidence type="ECO:0000313" key="2">
    <source>
        <dbReference type="Proteomes" id="UP000239590"/>
    </source>
</evidence>
<proteinExistence type="predicted"/>
<comment type="caution">
    <text evidence="1">The sequence shown here is derived from an EMBL/GenBank/DDBJ whole genome shotgun (WGS) entry which is preliminary data.</text>
</comment>
<dbReference type="RefSeq" id="WP_104710305.1">
    <property type="nucleotide sequence ID" value="NZ_PTRA01000001.1"/>
</dbReference>
<dbReference type="AlphaFoldDB" id="A0A2S7IMY0"/>